<proteinExistence type="predicted"/>
<feature type="domain" description="Acyltransferase 3" evidence="2">
    <location>
        <begin position="22"/>
        <end position="394"/>
    </location>
</feature>
<keyword evidence="3" id="KW-0378">Hydrolase</keyword>
<feature type="transmembrane region" description="Helical" evidence="1">
    <location>
        <begin position="230"/>
        <end position="245"/>
    </location>
</feature>
<evidence type="ECO:0000259" key="2">
    <source>
        <dbReference type="Pfam" id="PF01757"/>
    </source>
</evidence>
<sequence>MTSATLTAPTATSPAVHRTRLDWLDGLRAIAALLVVVQHFGTLALVPGGDWLRQHCDLGIYGVMLFFLVSGYIVPVSLERSGDVRAFWIGRIFRLYPLLIVLVVVGWLMPDDQSALYPSVFDHTGWNTLANLTLMSEFTGAHRFTSVMWTLSYEMVFYFLISAFFVLGVRRASTPAALSAAAAAVLGGGVISAQMLTGPTWTTATQLLIAAVSAAVIGGLGLVCTGRSRQGAVLLAVTGLAALALNARAPFFESAVILATMFAGTVIYRTQHGRLDRRTGIAVVLVVALAAALSGFLFDRGVRTGSSLSPNWQAFVVAYVAAWVTFAVALAARHRRWPRAVTWLGQVSYSVYLVHMVVYFASAWLATHVLRLPTGTPGRWLVFAVQLTAILVVSGWTFRWIERPGQRLGRYLSAMPPRGSAVLAAGPASR</sequence>
<feature type="transmembrane region" description="Helical" evidence="1">
    <location>
        <begin position="251"/>
        <end position="268"/>
    </location>
</feature>
<dbReference type="GO" id="GO:0016020">
    <property type="term" value="C:membrane"/>
    <property type="evidence" value="ECO:0007669"/>
    <property type="project" value="TreeGrafter"/>
</dbReference>
<dbReference type="Pfam" id="PF01757">
    <property type="entry name" value="Acyl_transf_3"/>
    <property type="match status" value="1"/>
</dbReference>
<feature type="transmembrane region" description="Helical" evidence="1">
    <location>
        <begin position="310"/>
        <end position="331"/>
    </location>
</feature>
<dbReference type="GO" id="GO:0016787">
    <property type="term" value="F:hydrolase activity"/>
    <property type="evidence" value="ECO:0007669"/>
    <property type="project" value="UniProtKB-KW"/>
</dbReference>
<organism evidence="3 4">
    <name type="scientific">Branchiibius hedensis</name>
    <dbReference type="NCBI Taxonomy" id="672460"/>
    <lineage>
        <taxon>Bacteria</taxon>
        <taxon>Bacillati</taxon>
        <taxon>Actinomycetota</taxon>
        <taxon>Actinomycetes</taxon>
        <taxon>Micrococcales</taxon>
        <taxon>Dermacoccaceae</taxon>
        <taxon>Branchiibius</taxon>
    </lineage>
</organism>
<feature type="transmembrane region" description="Helical" evidence="1">
    <location>
        <begin position="58"/>
        <end position="76"/>
    </location>
</feature>
<dbReference type="PANTHER" id="PTHR23028">
    <property type="entry name" value="ACETYLTRANSFERASE"/>
    <property type="match status" value="1"/>
</dbReference>
<dbReference type="Proteomes" id="UP000250028">
    <property type="component" value="Unassembled WGS sequence"/>
</dbReference>
<dbReference type="AlphaFoldDB" id="A0A2Y8ZR80"/>
<keyword evidence="1" id="KW-0812">Transmembrane</keyword>
<reference evidence="4" key="1">
    <citation type="submission" date="2016-10" db="EMBL/GenBank/DDBJ databases">
        <authorList>
            <person name="Varghese N."/>
            <person name="Submissions S."/>
        </authorList>
    </citation>
    <scope>NUCLEOTIDE SEQUENCE [LARGE SCALE GENOMIC DNA]</scope>
    <source>
        <strain evidence="4">DSM 22951</strain>
    </source>
</reference>
<evidence type="ECO:0000313" key="3">
    <source>
        <dbReference type="EMBL" id="SSA34871.1"/>
    </source>
</evidence>
<keyword evidence="4" id="KW-1185">Reference proteome</keyword>
<dbReference type="InterPro" id="IPR002656">
    <property type="entry name" value="Acyl_transf_3_dom"/>
</dbReference>
<accession>A0A2Y8ZR80</accession>
<evidence type="ECO:0000256" key="1">
    <source>
        <dbReference type="SAM" id="Phobius"/>
    </source>
</evidence>
<feature type="transmembrane region" description="Helical" evidence="1">
    <location>
        <begin position="280"/>
        <end position="298"/>
    </location>
</feature>
<dbReference type="InterPro" id="IPR050879">
    <property type="entry name" value="Acyltransferase_3"/>
</dbReference>
<keyword evidence="1" id="KW-1133">Transmembrane helix</keyword>
<evidence type="ECO:0000313" key="4">
    <source>
        <dbReference type="Proteomes" id="UP000250028"/>
    </source>
</evidence>
<protein>
    <submittedName>
        <fullName evidence="3">Peptidoglycan/LPS O-acetylase OafA/YrhL, contains acyltransferase and SGNH-hydrolase domains</fullName>
    </submittedName>
</protein>
<feature type="transmembrane region" description="Helical" evidence="1">
    <location>
        <begin position="343"/>
        <end position="366"/>
    </location>
</feature>
<dbReference type="GO" id="GO:0000271">
    <property type="term" value="P:polysaccharide biosynthetic process"/>
    <property type="evidence" value="ECO:0007669"/>
    <property type="project" value="TreeGrafter"/>
</dbReference>
<feature type="transmembrane region" description="Helical" evidence="1">
    <location>
        <begin position="176"/>
        <end position="197"/>
    </location>
</feature>
<dbReference type="EMBL" id="UESZ01000001">
    <property type="protein sequence ID" value="SSA34871.1"/>
    <property type="molecule type" value="Genomic_DNA"/>
</dbReference>
<dbReference type="RefSeq" id="WP_109685761.1">
    <property type="nucleotide sequence ID" value="NZ_QGDN01000001.1"/>
</dbReference>
<keyword evidence="1" id="KW-0472">Membrane</keyword>
<feature type="transmembrane region" description="Helical" evidence="1">
    <location>
        <begin position="147"/>
        <end position="169"/>
    </location>
</feature>
<keyword evidence="3" id="KW-0012">Acyltransferase</keyword>
<gene>
    <name evidence="3" type="ORF">SAMN04489750_2201</name>
</gene>
<dbReference type="OrthoDB" id="9807745at2"/>
<dbReference type="GO" id="GO:0016747">
    <property type="term" value="F:acyltransferase activity, transferring groups other than amino-acyl groups"/>
    <property type="evidence" value="ECO:0007669"/>
    <property type="project" value="InterPro"/>
</dbReference>
<feature type="transmembrane region" description="Helical" evidence="1">
    <location>
        <begin position="203"/>
        <end position="223"/>
    </location>
</feature>
<dbReference type="PANTHER" id="PTHR23028:SF53">
    <property type="entry name" value="ACYL_TRANSF_3 DOMAIN-CONTAINING PROTEIN"/>
    <property type="match status" value="1"/>
</dbReference>
<keyword evidence="3" id="KW-0808">Transferase</keyword>
<feature type="transmembrane region" description="Helical" evidence="1">
    <location>
        <begin position="27"/>
        <end position="46"/>
    </location>
</feature>
<feature type="transmembrane region" description="Helical" evidence="1">
    <location>
        <begin position="88"/>
        <end position="109"/>
    </location>
</feature>
<name>A0A2Y8ZR80_9MICO</name>
<feature type="transmembrane region" description="Helical" evidence="1">
    <location>
        <begin position="378"/>
        <end position="401"/>
    </location>
</feature>